<dbReference type="AlphaFoldDB" id="A0A1H3NCK3"/>
<dbReference type="PANTHER" id="PTHR43229">
    <property type="entry name" value="NODULATION PROTEIN J"/>
    <property type="match status" value="1"/>
</dbReference>
<evidence type="ECO:0000259" key="6">
    <source>
        <dbReference type="Pfam" id="PF01061"/>
    </source>
</evidence>
<feature type="transmembrane region" description="Helical" evidence="5">
    <location>
        <begin position="21"/>
        <end position="43"/>
    </location>
</feature>
<evidence type="ECO:0000256" key="1">
    <source>
        <dbReference type="ARBA" id="ARBA00004141"/>
    </source>
</evidence>
<dbReference type="STRING" id="137265.SAMN05421684_1962"/>
<evidence type="ECO:0000256" key="5">
    <source>
        <dbReference type="SAM" id="Phobius"/>
    </source>
</evidence>
<reference evidence="8" key="1">
    <citation type="submission" date="2016-10" db="EMBL/GenBank/DDBJ databases">
        <authorList>
            <person name="Varghese N."/>
            <person name="Submissions S."/>
        </authorList>
    </citation>
    <scope>NUCLEOTIDE SEQUENCE [LARGE SCALE GENOMIC DNA]</scope>
    <source>
        <strain evidence="8">DSM 44718</strain>
    </source>
</reference>
<feature type="transmembrane region" description="Helical" evidence="5">
    <location>
        <begin position="135"/>
        <end position="162"/>
    </location>
</feature>
<dbReference type="EMBL" id="FNQB01000001">
    <property type="protein sequence ID" value="SDY86185.1"/>
    <property type="molecule type" value="Genomic_DNA"/>
</dbReference>
<dbReference type="PANTHER" id="PTHR43229:SF6">
    <property type="entry name" value="ABC-TYPE MULTIDRUG TRANSPORT SYSTEM, PERMEASE COMPONENT"/>
    <property type="match status" value="1"/>
</dbReference>
<dbReference type="InterPro" id="IPR013525">
    <property type="entry name" value="ABC2_TM"/>
</dbReference>
<feature type="domain" description="ABC-2 type transporter transmembrane" evidence="6">
    <location>
        <begin position="15"/>
        <end position="211"/>
    </location>
</feature>
<feature type="transmembrane region" description="Helical" evidence="5">
    <location>
        <begin position="97"/>
        <end position="123"/>
    </location>
</feature>
<name>A0A1H3NCK3_9ACTN</name>
<gene>
    <name evidence="7" type="ORF">SAMN05421684_1962</name>
</gene>
<accession>A0A1H3NCK3</accession>
<evidence type="ECO:0000256" key="2">
    <source>
        <dbReference type="ARBA" id="ARBA00022692"/>
    </source>
</evidence>
<feature type="transmembrane region" description="Helical" evidence="5">
    <location>
        <begin position="55"/>
        <end position="76"/>
    </location>
</feature>
<evidence type="ECO:0000313" key="7">
    <source>
        <dbReference type="EMBL" id="SDY86185.1"/>
    </source>
</evidence>
<proteinExistence type="predicted"/>
<protein>
    <submittedName>
        <fullName evidence="7">ABC-2 type transport system permease protein</fullName>
    </submittedName>
</protein>
<keyword evidence="8" id="KW-1185">Reference proteome</keyword>
<dbReference type="RefSeq" id="WP_239083981.1">
    <property type="nucleotide sequence ID" value="NZ_BOND01000027.1"/>
</dbReference>
<keyword evidence="3 5" id="KW-1133">Transmembrane helix</keyword>
<dbReference type="Pfam" id="PF01061">
    <property type="entry name" value="ABC2_membrane"/>
    <property type="match status" value="1"/>
</dbReference>
<evidence type="ECO:0000256" key="4">
    <source>
        <dbReference type="ARBA" id="ARBA00023136"/>
    </source>
</evidence>
<sequence>MSVLRLIGRGTLLHVKQLSRSQFEIATALFVPLVQATLAVYLFRAGSEPHRLLEAAVGAGMMAVWSSVLFGSGGAIQNQRWQGTLEMLMLAPRPPALLVFPITLATAVTGTYAMIATLLWGGLVYRIPLDVADPLAFAVSVPAAILGLGMFGLLLASTFVLLPNANAINNTLEYPIWLVSGMLVPITVLPGWTGPIGAVLPTTWAARAVRESVTGSGPVWPSLGVCLALSFVCLVAGALVMSYVERRARANATLALA</sequence>
<comment type="subcellular location">
    <subcellularLocation>
        <location evidence="1">Membrane</location>
        <topology evidence="1">Multi-pass membrane protein</topology>
    </subcellularLocation>
</comment>
<organism evidence="7 8">
    <name type="scientific">Asanoa ishikariensis</name>
    <dbReference type="NCBI Taxonomy" id="137265"/>
    <lineage>
        <taxon>Bacteria</taxon>
        <taxon>Bacillati</taxon>
        <taxon>Actinomycetota</taxon>
        <taxon>Actinomycetes</taxon>
        <taxon>Micromonosporales</taxon>
        <taxon>Micromonosporaceae</taxon>
        <taxon>Asanoa</taxon>
    </lineage>
</organism>
<dbReference type="InterPro" id="IPR051784">
    <property type="entry name" value="Nod_factor_ABC_transporter"/>
</dbReference>
<keyword evidence="4 5" id="KW-0472">Membrane</keyword>
<feature type="transmembrane region" description="Helical" evidence="5">
    <location>
        <begin position="220"/>
        <end position="244"/>
    </location>
</feature>
<dbReference type="GO" id="GO:0140359">
    <property type="term" value="F:ABC-type transporter activity"/>
    <property type="evidence" value="ECO:0007669"/>
    <property type="project" value="InterPro"/>
</dbReference>
<keyword evidence="2 5" id="KW-0812">Transmembrane</keyword>
<evidence type="ECO:0000256" key="3">
    <source>
        <dbReference type="ARBA" id="ARBA00022989"/>
    </source>
</evidence>
<dbReference type="Proteomes" id="UP000199632">
    <property type="component" value="Unassembled WGS sequence"/>
</dbReference>
<dbReference type="GO" id="GO:0016020">
    <property type="term" value="C:membrane"/>
    <property type="evidence" value="ECO:0007669"/>
    <property type="project" value="UniProtKB-SubCell"/>
</dbReference>
<feature type="transmembrane region" description="Helical" evidence="5">
    <location>
        <begin position="174"/>
        <end position="200"/>
    </location>
</feature>
<evidence type="ECO:0000313" key="8">
    <source>
        <dbReference type="Proteomes" id="UP000199632"/>
    </source>
</evidence>